<dbReference type="SUPFAM" id="SSF50249">
    <property type="entry name" value="Nucleic acid-binding proteins"/>
    <property type="match status" value="1"/>
</dbReference>
<organism evidence="3 4">
    <name type="scientific">Heterorhabditis bacteriophora</name>
    <name type="common">Entomopathogenic nematode worm</name>
    <dbReference type="NCBI Taxonomy" id="37862"/>
    <lineage>
        <taxon>Eukaryota</taxon>
        <taxon>Metazoa</taxon>
        <taxon>Ecdysozoa</taxon>
        <taxon>Nematoda</taxon>
        <taxon>Chromadorea</taxon>
        <taxon>Rhabditida</taxon>
        <taxon>Rhabditina</taxon>
        <taxon>Rhabditomorpha</taxon>
        <taxon>Strongyloidea</taxon>
        <taxon>Heterorhabditidae</taxon>
        <taxon>Heterorhabditis</taxon>
    </lineage>
</organism>
<dbReference type="InterPro" id="IPR000424">
    <property type="entry name" value="Primosome_PriB/ssb"/>
</dbReference>
<evidence type="ECO:0000256" key="2">
    <source>
        <dbReference type="PROSITE-ProRule" id="PRU00252"/>
    </source>
</evidence>
<evidence type="ECO:0000313" key="4">
    <source>
        <dbReference type="WBParaSite" id="Hba_20793"/>
    </source>
</evidence>
<dbReference type="InterPro" id="IPR012340">
    <property type="entry name" value="NA-bd_OB-fold"/>
</dbReference>
<evidence type="ECO:0000313" key="3">
    <source>
        <dbReference type="Proteomes" id="UP000095283"/>
    </source>
</evidence>
<proteinExistence type="predicted"/>
<dbReference type="WBParaSite" id="Hba_20793">
    <property type="protein sequence ID" value="Hba_20793"/>
    <property type="gene ID" value="Hba_20793"/>
</dbReference>
<keyword evidence="3" id="KW-1185">Reference proteome</keyword>
<name>A0A1I7XTH5_HETBA</name>
<dbReference type="Gene3D" id="2.40.50.140">
    <property type="entry name" value="Nucleic acid-binding proteins"/>
    <property type="match status" value="1"/>
</dbReference>
<evidence type="ECO:0000256" key="1">
    <source>
        <dbReference type="ARBA" id="ARBA00023125"/>
    </source>
</evidence>
<reference evidence="4" key="1">
    <citation type="submission" date="2016-11" db="UniProtKB">
        <authorList>
            <consortium name="WormBaseParasite"/>
        </authorList>
    </citation>
    <scope>IDENTIFICATION</scope>
</reference>
<protein>
    <submittedName>
        <fullName evidence="4">Uncharacterized protein</fullName>
    </submittedName>
</protein>
<dbReference type="PROSITE" id="PS50935">
    <property type="entry name" value="SSB"/>
    <property type="match status" value="1"/>
</dbReference>
<dbReference type="AlphaFoldDB" id="A0A1I7XTH5"/>
<dbReference type="Pfam" id="PF00436">
    <property type="entry name" value="SSB"/>
    <property type="match status" value="1"/>
</dbReference>
<dbReference type="Proteomes" id="UP000095283">
    <property type="component" value="Unplaced"/>
</dbReference>
<sequence length="122" mass="13969">MLRSILSLRQVASRGLSYSLRSAAEQPTKEEIDELFADDTKPKVFRGFSRNSVELIGDVTDEPMRKVTMKDHPYALFQVVTNNRIRTANGEYRDMNEVHTVQVFGKRLEFALNNVRKGGNHL</sequence>
<keyword evidence="1 2" id="KW-0238">DNA-binding</keyword>
<accession>A0A1I7XTH5</accession>
<dbReference type="GO" id="GO:0003697">
    <property type="term" value="F:single-stranded DNA binding"/>
    <property type="evidence" value="ECO:0007669"/>
    <property type="project" value="InterPro"/>
</dbReference>